<protein>
    <recommendedName>
        <fullName evidence="1">HNH nuclease domain-containing protein</fullName>
    </recommendedName>
</protein>
<proteinExistence type="predicted"/>
<dbReference type="AlphaFoldDB" id="A0A0F9BNY8"/>
<gene>
    <name evidence="2" type="ORF">LCGC14_2423960</name>
</gene>
<evidence type="ECO:0000313" key="2">
    <source>
        <dbReference type="EMBL" id="KKL23575.1"/>
    </source>
</evidence>
<reference evidence="2" key="1">
    <citation type="journal article" date="2015" name="Nature">
        <title>Complex archaea that bridge the gap between prokaryotes and eukaryotes.</title>
        <authorList>
            <person name="Spang A."/>
            <person name="Saw J.H."/>
            <person name="Jorgensen S.L."/>
            <person name="Zaremba-Niedzwiedzka K."/>
            <person name="Martijn J."/>
            <person name="Lind A.E."/>
            <person name="van Eijk R."/>
            <person name="Schleper C."/>
            <person name="Guy L."/>
            <person name="Ettema T.J."/>
        </authorList>
    </citation>
    <scope>NUCLEOTIDE SEQUENCE</scope>
</reference>
<sequence>EEYLLNLITNHLILKLKEIRRRDNQICMLCKIHREKLNKTLDVHHIDYDKLLSLPQNCVSLCKSCHMKTNHNRKQWKYFFQSLLNKLYDYHYEDGKIIIEVKA</sequence>
<organism evidence="2">
    <name type="scientific">marine sediment metagenome</name>
    <dbReference type="NCBI Taxonomy" id="412755"/>
    <lineage>
        <taxon>unclassified sequences</taxon>
        <taxon>metagenomes</taxon>
        <taxon>ecological metagenomes</taxon>
    </lineage>
</organism>
<feature type="non-terminal residue" evidence="2">
    <location>
        <position position="1"/>
    </location>
</feature>
<comment type="caution">
    <text evidence="2">The sequence shown here is derived from an EMBL/GenBank/DDBJ whole genome shotgun (WGS) entry which is preliminary data.</text>
</comment>
<dbReference type="EMBL" id="LAZR01036924">
    <property type="protein sequence ID" value="KKL23575.1"/>
    <property type="molecule type" value="Genomic_DNA"/>
</dbReference>
<dbReference type="InterPro" id="IPR003615">
    <property type="entry name" value="HNH_nuc"/>
</dbReference>
<dbReference type="SMART" id="SM00507">
    <property type="entry name" value="HNHc"/>
    <property type="match status" value="1"/>
</dbReference>
<evidence type="ECO:0000259" key="1">
    <source>
        <dbReference type="SMART" id="SM00507"/>
    </source>
</evidence>
<accession>A0A0F9BNY8</accession>
<feature type="domain" description="HNH nuclease" evidence="1">
    <location>
        <begin position="14"/>
        <end position="67"/>
    </location>
</feature>
<name>A0A0F9BNY8_9ZZZZ</name>